<dbReference type="InterPro" id="IPR025836">
    <property type="entry name" value="Zn_knuckle_CX2CX4HX4C"/>
</dbReference>
<feature type="compositionally biased region" description="Low complexity" evidence="1">
    <location>
        <begin position="243"/>
        <end position="252"/>
    </location>
</feature>
<reference evidence="3 4" key="1">
    <citation type="journal article" date="2023" name="G3 (Bethesda)">
        <title>A chromosome-length genome assembly and annotation of blackberry (Rubus argutus, cv. 'Hillquist').</title>
        <authorList>
            <person name="Bruna T."/>
            <person name="Aryal R."/>
            <person name="Dudchenko O."/>
            <person name="Sargent D.J."/>
            <person name="Mead D."/>
            <person name="Buti M."/>
            <person name="Cavallini A."/>
            <person name="Hytonen T."/>
            <person name="Andres J."/>
            <person name="Pham M."/>
            <person name="Weisz D."/>
            <person name="Mascagni F."/>
            <person name="Usai G."/>
            <person name="Natali L."/>
            <person name="Bassil N."/>
            <person name="Fernandez G.E."/>
            <person name="Lomsadze A."/>
            <person name="Armour M."/>
            <person name="Olukolu B."/>
            <person name="Poorten T."/>
            <person name="Britton C."/>
            <person name="Davik J."/>
            <person name="Ashrafi H."/>
            <person name="Aiden E.L."/>
            <person name="Borodovsky M."/>
            <person name="Worthington M."/>
        </authorList>
    </citation>
    <scope>NUCLEOTIDE SEQUENCE [LARGE SCALE GENOMIC DNA]</scope>
    <source>
        <strain evidence="3">PI 553951</strain>
    </source>
</reference>
<name>A0AAW1XR45_RUBAR</name>
<organism evidence="3 4">
    <name type="scientific">Rubus argutus</name>
    <name type="common">Southern blackberry</name>
    <dbReference type="NCBI Taxonomy" id="59490"/>
    <lineage>
        <taxon>Eukaryota</taxon>
        <taxon>Viridiplantae</taxon>
        <taxon>Streptophyta</taxon>
        <taxon>Embryophyta</taxon>
        <taxon>Tracheophyta</taxon>
        <taxon>Spermatophyta</taxon>
        <taxon>Magnoliopsida</taxon>
        <taxon>eudicotyledons</taxon>
        <taxon>Gunneridae</taxon>
        <taxon>Pentapetalae</taxon>
        <taxon>rosids</taxon>
        <taxon>fabids</taxon>
        <taxon>Rosales</taxon>
        <taxon>Rosaceae</taxon>
        <taxon>Rosoideae</taxon>
        <taxon>Rosoideae incertae sedis</taxon>
        <taxon>Rubus</taxon>
    </lineage>
</organism>
<sequence>MDEMGRRFAGELLLTDQESKGVKIRASAVHAAMRCNYAIVCKGVSISDVEGNRFLVRFKFEKDMTRVLDVEPWDFDKSLVLIRVLKYKIAVTDVTLISTVFWVQIYGVLVRFCLPEVAEDIGGQVGQVVEVGKGDNGECVGCFLRVRVCIMTGIALFRCTVVSFPDFGDQEVEFKYERLPEFCQKCGVIGHPTRVCDEKLGIRNKRVKERPYQLSLRAEMDFHGRRLGYRTGRGRVGEGGSGSEASDSAGGSMHRSMESDLIAEGRDPKKKSISQLFLEAIQRALKDDQGKSTVARVLFPEEPSVANIVVPLTNLTAGFLGGNDGGVMGTVIKDEVKGVCGCPDQRVGSNLFQFNLGSVQCPLELQITTTPTIHHGFYLCKPLPSICLQESRVFDFTVNCLAASPSHSLPKAPAIILTANPSLTSAQFLQFPQAASPSNSIAHPAITSNQSPIPHYGRAHLCLPIPNHQSIPFQTCELSLLQSPIQSFTSLPMAAHKLPSYGKPLCLYPHGYTTTNHQAITKLP</sequence>
<dbReference type="PANTHER" id="PTHR31286:SF167">
    <property type="entry name" value="OS09G0268800 PROTEIN"/>
    <property type="match status" value="1"/>
</dbReference>
<accession>A0AAW1XR45</accession>
<dbReference type="Pfam" id="PF14392">
    <property type="entry name" value="zf-CCHC_4"/>
    <property type="match status" value="1"/>
</dbReference>
<dbReference type="InterPro" id="IPR040256">
    <property type="entry name" value="At4g02000-like"/>
</dbReference>
<evidence type="ECO:0000313" key="4">
    <source>
        <dbReference type="Proteomes" id="UP001457282"/>
    </source>
</evidence>
<dbReference type="EMBL" id="JBEDUW010000003">
    <property type="protein sequence ID" value="KAK9938801.1"/>
    <property type="molecule type" value="Genomic_DNA"/>
</dbReference>
<dbReference type="PANTHER" id="PTHR31286">
    <property type="entry name" value="GLYCINE-RICH CELL WALL STRUCTURAL PROTEIN 1.8-LIKE"/>
    <property type="match status" value="1"/>
</dbReference>
<evidence type="ECO:0000256" key="1">
    <source>
        <dbReference type="SAM" id="MobiDB-lite"/>
    </source>
</evidence>
<dbReference type="AlphaFoldDB" id="A0AAW1XR45"/>
<feature type="domain" description="Zinc knuckle CX2CX4HX4C" evidence="2">
    <location>
        <begin position="170"/>
        <end position="197"/>
    </location>
</feature>
<feature type="region of interest" description="Disordered" evidence="1">
    <location>
        <begin position="229"/>
        <end position="257"/>
    </location>
</feature>
<comment type="caution">
    <text evidence="3">The sequence shown here is derived from an EMBL/GenBank/DDBJ whole genome shotgun (WGS) entry which is preliminary data.</text>
</comment>
<protein>
    <recommendedName>
        <fullName evidence="2">Zinc knuckle CX2CX4HX4C domain-containing protein</fullName>
    </recommendedName>
</protein>
<gene>
    <name evidence="3" type="ORF">M0R45_015521</name>
</gene>
<proteinExistence type="predicted"/>
<keyword evidence="4" id="KW-1185">Reference proteome</keyword>
<dbReference type="Proteomes" id="UP001457282">
    <property type="component" value="Unassembled WGS sequence"/>
</dbReference>
<evidence type="ECO:0000259" key="2">
    <source>
        <dbReference type="Pfam" id="PF14392"/>
    </source>
</evidence>
<evidence type="ECO:0000313" key="3">
    <source>
        <dbReference type="EMBL" id="KAK9938801.1"/>
    </source>
</evidence>